<sequence>MTRLIASGLVLLATGCSSELPPTAQAAAAAPAKLGMCVSCHGTEGISSLPAHPHLAGQNREYLISAMQQYQRGERQHAAMQAMMGPLSEQDIKQLADYYGRLPRTPGDTQAP</sequence>
<organism evidence="9 10">
    <name type="scientific">Pseudomarimonas arenosa</name>
    <dbReference type="NCBI Taxonomy" id="2774145"/>
    <lineage>
        <taxon>Bacteria</taxon>
        <taxon>Pseudomonadati</taxon>
        <taxon>Pseudomonadota</taxon>
        <taxon>Gammaproteobacteria</taxon>
        <taxon>Lysobacterales</taxon>
        <taxon>Lysobacteraceae</taxon>
        <taxon>Pseudomarimonas</taxon>
    </lineage>
</organism>
<reference evidence="9 10" key="1">
    <citation type="submission" date="2020-09" db="EMBL/GenBank/DDBJ databases">
        <title>Pseudoxanthomonas sp. CAU 1598 isolated from sand of Yaerae Beach.</title>
        <authorList>
            <person name="Kim W."/>
        </authorList>
    </citation>
    <scope>NUCLEOTIDE SEQUENCE [LARGE SCALE GENOMIC DNA]</scope>
    <source>
        <strain evidence="9 10">CAU 1598</strain>
    </source>
</reference>
<dbReference type="PROSITE" id="PS51257">
    <property type="entry name" value="PROKAR_LIPOPROTEIN"/>
    <property type="match status" value="1"/>
</dbReference>
<dbReference type="PANTHER" id="PTHR33751">
    <property type="entry name" value="CBB3-TYPE CYTOCHROME C OXIDASE SUBUNIT FIXP"/>
    <property type="match status" value="1"/>
</dbReference>
<evidence type="ECO:0000256" key="7">
    <source>
        <dbReference type="SAM" id="SignalP"/>
    </source>
</evidence>
<keyword evidence="2 6" id="KW-0349">Heme</keyword>
<dbReference type="InterPro" id="IPR050597">
    <property type="entry name" value="Cytochrome_c_Oxidase_Subunit"/>
</dbReference>
<keyword evidence="5 6" id="KW-0408">Iron</keyword>
<dbReference type="RefSeq" id="WP_192028485.1">
    <property type="nucleotide sequence ID" value="NZ_JACYTR010000007.1"/>
</dbReference>
<feature type="chain" id="PRO_5043475802" evidence="7">
    <location>
        <begin position="27"/>
        <end position="112"/>
    </location>
</feature>
<evidence type="ECO:0000256" key="2">
    <source>
        <dbReference type="ARBA" id="ARBA00022617"/>
    </source>
</evidence>
<dbReference type="InterPro" id="IPR036909">
    <property type="entry name" value="Cyt_c-like_dom_sf"/>
</dbReference>
<keyword evidence="10" id="KW-1185">Reference proteome</keyword>
<comment type="caution">
    <text evidence="9">The sequence shown here is derived from an EMBL/GenBank/DDBJ whole genome shotgun (WGS) entry which is preliminary data.</text>
</comment>
<keyword evidence="1" id="KW-0813">Transport</keyword>
<evidence type="ECO:0000256" key="4">
    <source>
        <dbReference type="ARBA" id="ARBA00022982"/>
    </source>
</evidence>
<dbReference type="Proteomes" id="UP000613768">
    <property type="component" value="Unassembled WGS sequence"/>
</dbReference>
<evidence type="ECO:0000256" key="5">
    <source>
        <dbReference type="ARBA" id="ARBA00023004"/>
    </source>
</evidence>
<keyword evidence="3 6" id="KW-0479">Metal-binding</keyword>
<keyword evidence="4" id="KW-0249">Electron transport</keyword>
<dbReference type="InterPro" id="IPR009056">
    <property type="entry name" value="Cyt_c-like_dom"/>
</dbReference>
<name>A0AAW3ZKA2_9GAMM</name>
<dbReference type="GO" id="GO:0020037">
    <property type="term" value="F:heme binding"/>
    <property type="evidence" value="ECO:0007669"/>
    <property type="project" value="InterPro"/>
</dbReference>
<dbReference type="PANTHER" id="PTHR33751:SF9">
    <property type="entry name" value="CYTOCHROME C4"/>
    <property type="match status" value="1"/>
</dbReference>
<feature type="signal peptide" evidence="7">
    <location>
        <begin position="1"/>
        <end position="26"/>
    </location>
</feature>
<dbReference type="Gene3D" id="1.10.760.10">
    <property type="entry name" value="Cytochrome c-like domain"/>
    <property type="match status" value="1"/>
</dbReference>
<dbReference type="AlphaFoldDB" id="A0AAW3ZKA2"/>
<dbReference type="Pfam" id="PF13442">
    <property type="entry name" value="Cytochrome_CBB3"/>
    <property type="match status" value="1"/>
</dbReference>
<dbReference type="SUPFAM" id="SSF46626">
    <property type="entry name" value="Cytochrome c"/>
    <property type="match status" value="1"/>
</dbReference>
<accession>A0AAW3ZKA2</accession>
<evidence type="ECO:0000256" key="6">
    <source>
        <dbReference type="PROSITE-ProRule" id="PRU00433"/>
    </source>
</evidence>
<evidence type="ECO:0000313" key="9">
    <source>
        <dbReference type="EMBL" id="MBD8525134.1"/>
    </source>
</evidence>
<evidence type="ECO:0000259" key="8">
    <source>
        <dbReference type="PROSITE" id="PS51007"/>
    </source>
</evidence>
<protein>
    <submittedName>
        <fullName evidence="9">Cytochrome c</fullName>
    </submittedName>
</protein>
<dbReference type="EMBL" id="JACYTR010000007">
    <property type="protein sequence ID" value="MBD8525134.1"/>
    <property type="molecule type" value="Genomic_DNA"/>
</dbReference>
<evidence type="ECO:0000256" key="1">
    <source>
        <dbReference type="ARBA" id="ARBA00022448"/>
    </source>
</evidence>
<feature type="domain" description="Cytochrome c" evidence="8">
    <location>
        <begin position="3"/>
        <end position="103"/>
    </location>
</feature>
<dbReference type="GO" id="GO:0046872">
    <property type="term" value="F:metal ion binding"/>
    <property type="evidence" value="ECO:0007669"/>
    <property type="project" value="UniProtKB-KW"/>
</dbReference>
<evidence type="ECO:0000256" key="3">
    <source>
        <dbReference type="ARBA" id="ARBA00022723"/>
    </source>
</evidence>
<dbReference type="PROSITE" id="PS51007">
    <property type="entry name" value="CYTC"/>
    <property type="match status" value="1"/>
</dbReference>
<gene>
    <name evidence="9" type="ORF">IFO71_05205</name>
</gene>
<keyword evidence="7" id="KW-0732">Signal</keyword>
<evidence type="ECO:0000313" key="10">
    <source>
        <dbReference type="Proteomes" id="UP000613768"/>
    </source>
</evidence>
<proteinExistence type="predicted"/>
<dbReference type="GO" id="GO:0009055">
    <property type="term" value="F:electron transfer activity"/>
    <property type="evidence" value="ECO:0007669"/>
    <property type="project" value="InterPro"/>
</dbReference>